<feature type="disulfide bond" evidence="5">
    <location>
        <begin position="97"/>
        <end position="140"/>
    </location>
</feature>
<feature type="domain" description="EGF-like" evidence="6">
    <location>
        <begin position="911"/>
        <end position="947"/>
    </location>
</feature>
<dbReference type="SMART" id="SM00181">
    <property type="entry name" value="EGF"/>
    <property type="match status" value="2"/>
</dbReference>
<protein>
    <recommendedName>
        <fullName evidence="11">Sushi, von Willebrand factor type A, EGF and pentraxin domain-containing protein 1</fullName>
    </recommendedName>
</protein>
<feature type="domain" description="Sushi" evidence="8">
    <location>
        <begin position="305"/>
        <end position="370"/>
    </location>
</feature>
<evidence type="ECO:0000256" key="2">
    <source>
        <dbReference type="ARBA" id="ARBA00022737"/>
    </source>
</evidence>
<dbReference type="SMART" id="SM01411">
    <property type="entry name" value="Ephrin_rec_like"/>
    <property type="match status" value="3"/>
</dbReference>
<dbReference type="SUPFAM" id="SSF57535">
    <property type="entry name" value="Complement control module/SCR domain"/>
    <property type="match status" value="3"/>
</dbReference>
<evidence type="ECO:0000256" key="5">
    <source>
        <dbReference type="PROSITE-ProRule" id="PRU00302"/>
    </source>
</evidence>
<keyword evidence="1 4" id="KW-0245">EGF-like domain</keyword>
<dbReference type="InterPro" id="IPR000884">
    <property type="entry name" value="TSP1_rpt"/>
</dbReference>
<evidence type="ECO:0000256" key="1">
    <source>
        <dbReference type="ARBA" id="ARBA00022536"/>
    </source>
</evidence>
<evidence type="ECO:0000313" key="10">
    <source>
        <dbReference type="Proteomes" id="UP001217089"/>
    </source>
</evidence>
<feature type="domain" description="Sushi" evidence="8">
    <location>
        <begin position="95"/>
        <end position="156"/>
    </location>
</feature>
<dbReference type="PROSITE" id="PS01187">
    <property type="entry name" value="EGF_CA"/>
    <property type="match status" value="1"/>
</dbReference>
<comment type="caution">
    <text evidence="9">The sequence shown here is derived from an EMBL/GenBank/DDBJ whole genome shotgun (WGS) entry which is preliminary data.</text>
</comment>
<keyword evidence="3 4" id="KW-1015">Disulfide bond</keyword>
<feature type="disulfide bond" evidence="4">
    <location>
        <begin position="899"/>
        <end position="908"/>
    </location>
</feature>
<dbReference type="PROSITE" id="PS00022">
    <property type="entry name" value="EGF_1"/>
    <property type="match status" value="2"/>
</dbReference>
<evidence type="ECO:0000259" key="8">
    <source>
        <dbReference type="PROSITE" id="PS50923"/>
    </source>
</evidence>
<dbReference type="Proteomes" id="UP001217089">
    <property type="component" value="Unassembled WGS sequence"/>
</dbReference>
<dbReference type="InterPro" id="IPR000152">
    <property type="entry name" value="EGF-type_Asp/Asn_hydroxyl_site"/>
</dbReference>
<feature type="domain" description="EGF-like" evidence="6">
    <location>
        <begin position="874"/>
        <end position="909"/>
    </location>
</feature>
<keyword evidence="5" id="KW-0768">Sushi</keyword>
<keyword evidence="2" id="KW-0677">Repeat</keyword>
<dbReference type="Pfam" id="PF00084">
    <property type="entry name" value="Sushi"/>
    <property type="match status" value="3"/>
</dbReference>
<evidence type="ECO:0008006" key="11">
    <source>
        <dbReference type="Google" id="ProtNLM"/>
    </source>
</evidence>
<feature type="domain" description="HYR" evidence="7">
    <location>
        <begin position="1279"/>
        <end position="1366"/>
    </location>
</feature>
<dbReference type="SUPFAM" id="SSF57184">
    <property type="entry name" value="Growth factor receptor domain"/>
    <property type="match status" value="1"/>
</dbReference>
<dbReference type="Pfam" id="PF02494">
    <property type="entry name" value="HYR"/>
    <property type="match status" value="3"/>
</dbReference>
<dbReference type="InterPro" id="IPR035976">
    <property type="entry name" value="Sushi/SCR/CCP_sf"/>
</dbReference>
<dbReference type="EMBL" id="JARBDR010000440">
    <property type="protein sequence ID" value="KAJ8312982.1"/>
    <property type="molecule type" value="Genomic_DNA"/>
</dbReference>
<dbReference type="PANTHER" id="PTHR46343">
    <property type="entry name" value="HYR DOMAIN-CONTAINING PROTEIN"/>
    <property type="match status" value="1"/>
</dbReference>
<feature type="domain" description="HYR" evidence="7">
    <location>
        <begin position="10"/>
        <end position="94"/>
    </location>
</feature>
<dbReference type="PROSITE" id="PS50026">
    <property type="entry name" value="EGF_3"/>
    <property type="match status" value="2"/>
</dbReference>
<evidence type="ECO:0000256" key="4">
    <source>
        <dbReference type="PROSITE-ProRule" id="PRU00076"/>
    </source>
</evidence>
<reference evidence="9 10" key="1">
    <citation type="submission" date="2022-12" db="EMBL/GenBank/DDBJ databases">
        <title>Chromosome-level genome of Tegillarca granosa.</title>
        <authorList>
            <person name="Kim J."/>
        </authorList>
    </citation>
    <scope>NUCLEOTIDE SEQUENCE [LARGE SCALE GENOMIC DNA]</scope>
    <source>
        <strain evidence="9">Teg-2019</strain>
        <tissue evidence="9">Adductor muscle</tissue>
    </source>
</reference>
<evidence type="ECO:0000259" key="7">
    <source>
        <dbReference type="PROSITE" id="PS50825"/>
    </source>
</evidence>
<dbReference type="Pfam" id="PF00008">
    <property type="entry name" value="EGF"/>
    <property type="match status" value="1"/>
</dbReference>
<dbReference type="Gene3D" id="2.10.70.10">
    <property type="entry name" value="Complement Module, domain 1"/>
    <property type="match status" value="3"/>
</dbReference>
<dbReference type="InterPro" id="IPR003410">
    <property type="entry name" value="HYR_dom"/>
</dbReference>
<feature type="domain" description="HYR" evidence="7">
    <location>
        <begin position="217"/>
        <end position="304"/>
    </location>
</feature>
<comment type="caution">
    <text evidence="4">Lacks conserved residue(s) required for the propagation of feature annotation.</text>
</comment>
<dbReference type="InterPro" id="IPR001881">
    <property type="entry name" value="EGF-like_Ca-bd_dom"/>
</dbReference>
<dbReference type="Gene3D" id="2.60.120.200">
    <property type="match status" value="1"/>
</dbReference>
<dbReference type="PROSITE" id="PS50825">
    <property type="entry name" value="HYR"/>
    <property type="match status" value="3"/>
</dbReference>
<dbReference type="InterPro" id="IPR011641">
    <property type="entry name" value="Tyr-kin_ephrin_A/B_rcpt-like"/>
</dbReference>
<proteinExistence type="predicted"/>
<dbReference type="InterPro" id="IPR036383">
    <property type="entry name" value="TSP1_rpt_sf"/>
</dbReference>
<dbReference type="SMART" id="SM00032">
    <property type="entry name" value="CCP"/>
    <property type="match status" value="5"/>
</dbReference>
<dbReference type="InterPro" id="IPR000436">
    <property type="entry name" value="Sushi_SCR_CCP_dom"/>
</dbReference>
<evidence type="ECO:0000256" key="3">
    <source>
        <dbReference type="ARBA" id="ARBA00023157"/>
    </source>
</evidence>
<accession>A0ABQ9F6J9</accession>
<gene>
    <name evidence="9" type="ORF">KUTeg_010355</name>
</gene>
<dbReference type="SUPFAM" id="SSF82895">
    <property type="entry name" value="TSP-1 type 1 repeat"/>
    <property type="match status" value="1"/>
</dbReference>
<feature type="domain" description="Sushi" evidence="8">
    <location>
        <begin position="372"/>
        <end position="436"/>
    </location>
</feature>
<evidence type="ECO:0000259" key="6">
    <source>
        <dbReference type="PROSITE" id="PS50026"/>
    </source>
</evidence>
<dbReference type="Gene3D" id="2.20.100.10">
    <property type="entry name" value="Thrombospondin type-1 (TSP1) repeat"/>
    <property type="match status" value="1"/>
</dbReference>
<dbReference type="SMART" id="SM00209">
    <property type="entry name" value="TSP1"/>
    <property type="match status" value="1"/>
</dbReference>
<organism evidence="9 10">
    <name type="scientific">Tegillarca granosa</name>
    <name type="common">Malaysian cockle</name>
    <name type="synonym">Anadara granosa</name>
    <dbReference type="NCBI Taxonomy" id="220873"/>
    <lineage>
        <taxon>Eukaryota</taxon>
        <taxon>Metazoa</taxon>
        <taxon>Spiralia</taxon>
        <taxon>Lophotrochozoa</taxon>
        <taxon>Mollusca</taxon>
        <taxon>Bivalvia</taxon>
        <taxon>Autobranchia</taxon>
        <taxon>Pteriomorphia</taxon>
        <taxon>Arcoida</taxon>
        <taxon>Arcoidea</taxon>
        <taxon>Arcidae</taxon>
        <taxon>Tegillarca</taxon>
    </lineage>
</organism>
<dbReference type="PANTHER" id="PTHR46343:SF2">
    <property type="entry name" value="SUSHI_VON WILLEBRAND FACTOR TYPE A_EGF_PENTRAXIN DOMAIN-CONTAINING 1"/>
    <property type="match status" value="1"/>
</dbReference>
<dbReference type="PROSITE" id="PS01186">
    <property type="entry name" value="EGF_2"/>
    <property type="match status" value="2"/>
</dbReference>
<dbReference type="SMART" id="SM00179">
    <property type="entry name" value="EGF_CA"/>
    <property type="match status" value="2"/>
</dbReference>
<dbReference type="InterPro" id="IPR000742">
    <property type="entry name" value="EGF"/>
</dbReference>
<dbReference type="InterPro" id="IPR018097">
    <property type="entry name" value="EGF_Ca-bd_CS"/>
</dbReference>
<dbReference type="PROSITE" id="PS00010">
    <property type="entry name" value="ASX_HYDROXYL"/>
    <property type="match status" value="1"/>
</dbReference>
<dbReference type="Gene3D" id="2.10.50.10">
    <property type="entry name" value="Tumor Necrosis Factor Receptor, subunit A, domain 2"/>
    <property type="match status" value="2"/>
</dbReference>
<feature type="disulfide bond" evidence="4">
    <location>
        <begin position="937"/>
        <end position="946"/>
    </location>
</feature>
<evidence type="ECO:0000313" key="9">
    <source>
        <dbReference type="EMBL" id="KAJ8312982.1"/>
    </source>
</evidence>
<dbReference type="Pfam" id="PF07699">
    <property type="entry name" value="Ephrin_rec_like"/>
    <property type="match status" value="3"/>
</dbReference>
<dbReference type="CDD" id="cd00033">
    <property type="entry name" value="CCP"/>
    <property type="match status" value="3"/>
</dbReference>
<sequence>MCFYLNDYQADTSPPVLIGCHNVTATAEKLKLYQNVHWKLPTVSDNGVYSLLRVYTSPRPPGSIYFAGTTKASHFALDRHGNLGKCNFNIHVKVITCEPIKPVSGGYIQCFPGNSRIYGTTCRVSCNKGYILEGNSNFECTESGYWSIYPIPSCQRVTCDKLILTSTQTIVKCTDQNYYGSKCTYDCTEGYGIQQDQSRVLYCKSNGKWSSIQPICKDVFPPKWLNCPVEPYIQFADRNKDTAKLEFRTPDAKDDVDGPIKALLLSGPRRGEVVKTGSHVSIYVATDRTGNQAKQCHVKTVVRQITCPKLFNKPYTKIICENGNRYGATCKYECADGSLLRGLPVVVCEKNAGLSYGFWSWGNFEPYCEIMETCALKLNPPANGALACDYWFGGKFCQMQCRKGYEVDPASRMNLMYVCSEEGRWLPSTYVPDCTKIISVSTASTSVSIYYYFNGNCNDEAVQNEIRENFINAFKNSFYNEACEVYIDRCKVENVQVLCGTQTRKRSASMIKLQFKLQLTSNEPFTQSTLLQFSHQFNIANNTEDFKIHLNGSAKLIPLEISQTSPEITCPKGLVPSYTTLSCAECQKGSFYDVETQSCKICPKGSYQNQSSAEVCVACPMGTTTEFEGSTIVDDCKTACTPGYWSTNGISPCMPCDQATFQHLEGSTECIKCGHGKTTARAGTNSSLDCKEFDIVFSNRTTEGGIAINVSNIDVVKNFKLSMWIKMTDVTQTFQILQIDDEAINVGIYYQSETFHLFTSCFEVEVISMLRSWNLVSLTVYKEHILFKVNNQQKNITEPCVKISTNAKIHIGSNFTGKISQLNIWSVNASDNDLSAFGERCKDNKPGDILSWTQFERIETLSTTYIEEPSECDDVDDCLNTTCKFGHCIDMLNDHLCVCNFGFTGIDCDKNIDDCVGNICENNATCIDNIGSYDCLCDDGYKGDYCEIIIVNGSWTEWNEWSHCSKSCGVGERTRSRFCNNPPALNGGRECNGNSTQIENCVIESCKSCNNWTAPDNALLLCVNETDKDAINCTLTCNEGFEFDSPPREYFYCGPSTFYFWEFETDDNPAKRIPSCNEVKNASELIVIYSIVYSELVCNNDEISQLVEWEMPRLLNLTTQNVKCIEENVCHLDEFQLLHCQQGIQKHDISETPVQLQAKITCDPNQYGEKVCGKVLVEAVDILNSFSLTGALNIELNRTEFEVSANSTSIGTDIICPKGHEKVSYYCVPCGEGKYHDGNACKKCDFGQYQFEYGKNFCSKCPKNYTTLGRGSVSVKECIDNIPPEFNGSCPKNITEFTDIQSVAKEVSWTVPVPVDNSEDQLILQLISDRSPGSTFAVNTSSLVQYIATDKSGNNSTCKFYVHVKVQTAGVQIKGLLNSDTGIINS</sequence>
<dbReference type="Gene3D" id="2.10.25.10">
    <property type="entry name" value="Laminin"/>
    <property type="match status" value="2"/>
</dbReference>
<dbReference type="SUPFAM" id="SSF49899">
    <property type="entry name" value="Concanavalin A-like lectins/glucanases"/>
    <property type="match status" value="1"/>
</dbReference>
<dbReference type="InterPro" id="IPR013320">
    <property type="entry name" value="ConA-like_dom_sf"/>
</dbReference>
<dbReference type="PROSITE" id="PS50092">
    <property type="entry name" value="TSP1"/>
    <property type="match status" value="1"/>
</dbReference>
<dbReference type="Pfam" id="PF00090">
    <property type="entry name" value="TSP_1"/>
    <property type="match status" value="1"/>
</dbReference>
<feature type="disulfide bond" evidence="4">
    <location>
        <begin position="878"/>
        <end position="888"/>
    </location>
</feature>
<dbReference type="CDD" id="cd00054">
    <property type="entry name" value="EGF_CA"/>
    <property type="match status" value="1"/>
</dbReference>
<dbReference type="SUPFAM" id="SSF57196">
    <property type="entry name" value="EGF/Laminin"/>
    <property type="match status" value="2"/>
</dbReference>
<dbReference type="PROSITE" id="PS50923">
    <property type="entry name" value="SUSHI"/>
    <property type="match status" value="4"/>
</dbReference>
<name>A0ABQ9F6J9_TEGGR</name>
<dbReference type="InterPro" id="IPR009030">
    <property type="entry name" value="Growth_fac_rcpt_cys_sf"/>
</dbReference>
<dbReference type="InterPro" id="IPR043555">
    <property type="entry name" value="SRPX-like"/>
</dbReference>
<keyword evidence="10" id="KW-1185">Reference proteome</keyword>
<feature type="domain" description="Sushi" evidence="8">
    <location>
        <begin position="157"/>
        <end position="218"/>
    </location>
</feature>